<keyword evidence="2" id="KW-1185">Reference proteome</keyword>
<dbReference type="Proteomes" id="UP000315312">
    <property type="component" value="Unassembled WGS sequence"/>
</dbReference>
<dbReference type="OrthoDB" id="675330at2"/>
<proteinExistence type="predicted"/>
<evidence type="ECO:0000313" key="2">
    <source>
        <dbReference type="Proteomes" id="UP000315312"/>
    </source>
</evidence>
<sequence length="149" mass="17568">MKTKILFPIIFLLVASLSFSQGFKEKREKVKALKVAYITEQLELTTDEAQKFWPIYNAFDDKQGELRHEKMKSILDRFKPGNVEKLSEKDASNSLIQMEKIEEDLFNLKKKFIKDLQGVISAKKIIKLKKAEEDFNRELLKQMREKRRG</sequence>
<organism evidence="1 2">
    <name type="scientific">Flavobacterium cheniae</name>
    <dbReference type="NCBI Taxonomy" id="295428"/>
    <lineage>
        <taxon>Bacteria</taxon>
        <taxon>Pseudomonadati</taxon>
        <taxon>Bacteroidota</taxon>
        <taxon>Flavobacteriia</taxon>
        <taxon>Flavobacteriales</taxon>
        <taxon>Flavobacteriaceae</taxon>
        <taxon>Flavobacterium</taxon>
    </lineage>
</organism>
<comment type="caution">
    <text evidence="1">The sequence shown here is derived from an EMBL/GenBank/DDBJ whole genome shotgun (WGS) entry which is preliminary data.</text>
</comment>
<name>A0A562KJ09_9FLAO</name>
<dbReference type="EMBL" id="VLKM01000004">
    <property type="protein sequence ID" value="TWH95372.1"/>
    <property type="molecule type" value="Genomic_DNA"/>
</dbReference>
<evidence type="ECO:0000313" key="1">
    <source>
        <dbReference type="EMBL" id="TWH95372.1"/>
    </source>
</evidence>
<accession>A0A562KJ09</accession>
<dbReference type="AlphaFoldDB" id="A0A562KJ09"/>
<evidence type="ECO:0008006" key="3">
    <source>
        <dbReference type="Google" id="ProtNLM"/>
    </source>
</evidence>
<gene>
    <name evidence="1" type="ORF">IP97_01046</name>
</gene>
<reference evidence="1 2" key="1">
    <citation type="journal article" date="2015" name="Stand. Genomic Sci.">
        <title>Genomic Encyclopedia of Bacterial and Archaeal Type Strains, Phase III: the genomes of soil and plant-associated and newly described type strains.</title>
        <authorList>
            <person name="Whitman W.B."/>
            <person name="Woyke T."/>
            <person name="Klenk H.P."/>
            <person name="Zhou Y."/>
            <person name="Lilburn T.G."/>
            <person name="Beck B.J."/>
            <person name="De Vos P."/>
            <person name="Vandamme P."/>
            <person name="Eisen J.A."/>
            <person name="Garrity G."/>
            <person name="Hugenholtz P."/>
            <person name="Kyrpides N.C."/>
        </authorList>
    </citation>
    <scope>NUCLEOTIDE SEQUENCE [LARGE SCALE GENOMIC DNA]</scope>
    <source>
        <strain evidence="1 2">CGMCC 1.6844</strain>
    </source>
</reference>
<protein>
    <recommendedName>
        <fullName evidence="3">LTXXQ motif family protein</fullName>
    </recommendedName>
</protein>
<dbReference type="RefSeq" id="WP_133607107.1">
    <property type="nucleotide sequence ID" value="NZ_SNZC01000001.1"/>
</dbReference>